<gene>
    <name evidence="2" type="ORF">SAMN02745775_11567</name>
</gene>
<feature type="transmembrane region" description="Helical" evidence="1">
    <location>
        <begin position="227"/>
        <end position="247"/>
    </location>
</feature>
<feature type="transmembrane region" description="Helical" evidence="1">
    <location>
        <begin position="21"/>
        <end position="44"/>
    </location>
</feature>
<dbReference type="OrthoDB" id="9775975at2"/>
<protein>
    <recommendedName>
        <fullName evidence="4">OpgC protein</fullName>
    </recommendedName>
</protein>
<evidence type="ECO:0000313" key="2">
    <source>
        <dbReference type="EMBL" id="SFL03379.1"/>
    </source>
</evidence>
<keyword evidence="1" id="KW-1133">Transmembrane helix</keyword>
<sequence>MAVLKRPPRDLRLDVLRGWMQVSIFVSHAFGTAFAWGIHAAWGVSDSSEQFVLLSGLVLGSVFSLKFARDGFGAAWRDIAMRAGRLWRMHLLVFLGFAAMVFAFDRLTPLAGVAQAGGWGWLLNEPWFALPGAMVGLYQPDFMGVLPLFVLLMLLLPGFVLLLGRFGARALLLPWGLYAATQILGLMPPALGGTSIAFDPLAWQVLFMTGVWLGWRALHGAAPLPRPWWLVSLAVSVVLMGFWVKLSMHGFVPEMPAWVLSLTDKDVLAPLRLAHALSLAWLVSIIVPREARWMHHAFPQAMAAIGRNSLQVFCVGLFLSWMAAALFRLFPADRLLLDLALIPAGIALLIAFARWREGDRAVSYREATARSQ</sequence>
<feature type="transmembrane region" description="Helical" evidence="1">
    <location>
        <begin position="267"/>
        <end position="287"/>
    </location>
</feature>
<evidence type="ECO:0000313" key="3">
    <source>
        <dbReference type="Proteomes" id="UP000199473"/>
    </source>
</evidence>
<evidence type="ECO:0000256" key="1">
    <source>
        <dbReference type="SAM" id="Phobius"/>
    </source>
</evidence>
<feature type="transmembrane region" description="Helical" evidence="1">
    <location>
        <begin position="170"/>
        <end position="190"/>
    </location>
</feature>
<organism evidence="2 3">
    <name type="scientific">Falsiroseomonas stagni DSM 19981</name>
    <dbReference type="NCBI Taxonomy" id="1123062"/>
    <lineage>
        <taxon>Bacteria</taxon>
        <taxon>Pseudomonadati</taxon>
        <taxon>Pseudomonadota</taxon>
        <taxon>Alphaproteobacteria</taxon>
        <taxon>Acetobacterales</taxon>
        <taxon>Roseomonadaceae</taxon>
        <taxon>Falsiroseomonas</taxon>
    </lineage>
</organism>
<dbReference type="InterPro" id="IPR014550">
    <property type="entry name" value="UCP028704_OpgC"/>
</dbReference>
<keyword evidence="1" id="KW-0812">Transmembrane</keyword>
<dbReference type="PANTHER" id="PTHR38592">
    <property type="entry name" value="BLL4819 PROTEIN"/>
    <property type="match status" value="1"/>
</dbReference>
<evidence type="ECO:0008006" key="4">
    <source>
        <dbReference type="Google" id="ProtNLM"/>
    </source>
</evidence>
<feature type="transmembrane region" description="Helical" evidence="1">
    <location>
        <begin position="89"/>
        <end position="122"/>
    </location>
</feature>
<feature type="transmembrane region" description="Helical" evidence="1">
    <location>
        <begin position="308"/>
        <end position="330"/>
    </location>
</feature>
<feature type="transmembrane region" description="Helical" evidence="1">
    <location>
        <begin position="336"/>
        <end position="355"/>
    </location>
</feature>
<dbReference type="STRING" id="1123062.SAMN02745775_11567"/>
<reference evidence="2 3" key="1">
    <citation type="submission" date="2016-10" db="EMBL/GenBank/DDBJ databases">
        <authorList>
            <person name="de Groot N.N."/>
        </authorList>
    </citation>
    <scope>NUCLEOTIDE SEQUENCE [LARGE SCALE GENOMIC DNA]</scope>
    <source>
        <strain evidence="2 3">DSM 19981</strain>
    </source>
</reference>
<feature type="transmembrane region" description="Helical" evidence="1">
    <location>
        <begin position="142"/>
        <end position="163"/>
    </location>
</feature>
<proteinExistence type="predicted"/>
<dbReference type="Proteomes" id="UP000199473">
    <property type="component" value="Unassembled WGS sequence"/>
</dbReference>
<dbReference type="PIRSF" id="PIRSF028704">
    <property type="entry name" value="UPC028704"/>
    <property type="match status" value="1"/>
</dbReference>
<dbReference type="Pfam" id="PF10129">
    <property type="entry name" value="OpgC_C"/>
    <property type="match status" value="1"/>
</dbReference>
<name>A0A1I4EDU8_9PROT</name>
<dbReference type="PANTHER" id="PTHR38592:SF3">
    <property type="entry name" value="BLL4819 PROTEIN"/>
    <property type="match status" value="1"/>
</dbReference>
<dbReference type="AlphaFoldDB" id="A0A1I4EDU8"/>
<dbReference type="RefSeq" id="WP_092962795.1">
    <property type="nucleotide sequence ID" value="NZ_FOSQ01000015.1"/>
</dbReference>
<feature type="transmembrane region" description="Helical" evidence="1">
    <location>
        <begin position="196"/>
        <end position="215"/>
    </location>
</feature>
<dbReference type="EMBL" id="FOSQ01000015">
    <property type="protein sequence ID" value="SFL03379.1"/>
    <property type="molecule type" value="Genomic_DNA"/>
</dbReference>
<feature type="transmembrane region" description="Helical" evidence="1">
    <location>
        <begin position="50"/>
        <end position="68"/>
    </location>
</feature>
<keyword evidence="3" id="KW-1185">Reference proteome</keyword>
<accession>A0A1I4EDU8</accession>
<keyword evidence="1" id="KW-0472">Membrane</keyword>